<dbReference type="Proteomes" id="UP000609879">
    <property type="component" value="Unassembled WGS sequence"/>
</dbReference>
<protein>
    <submittedName>
        <fullName evidence="2">Uncharacterized protein</fullName>
    </submittedName>
</protein>
<sequence>MVAWRASPDQAEELSGGYPRPHGADASPTARHYWAPKPSPIGSGRGQAPLSARLADQLSVWFAKADRVRARQRTYISHGDGDLLVGHGNSQQAGGYAAAAGAVGSGTNQAGG</sequence>
<comment type="caution">
    <text evidence="2">The sequence shown here is derived from an EMBL/GenBank/DDBJ whole genome shotgun (WGS) entry which is preliminary data.</text>
</comment>
<name>A0ABQ3YLS9_9ACTN</name>
<gene>
    <name evidence="2" type="ORF">Ade02nite_95920</name>
</gene>
<evidence type="ECO:0000313" key="3">
    <source>
        <dbReference type="Proteomes" id="UP000609879"/>
    </source>
</evidence>
<proteinExistence type="predicted"/>
<accession>A0ABQ3YLS9</accession>
<feature type="region of interest" description="Disordered" evidence="1">
    <location>
        <begin position="1"/>
        <end position="48"/>
    </location>
</feature>
<keyword evidence="3" id="KW-1185">Reference proteome</keyword>
<organism evidence="2 3">
    <name type="scientific">Paractinoplanes deccanensis</name>
    <dbReference type="NCBI Taxonomy" id="113561"/>
    <lineage>
        <taxon>Bacteria</taxon>
        <taxon>Bacillati</taxon>
        <taxon>Actinomycetota</taxon>
        <taxon>Actinomycetes</taxon>
        <taxon>Micromonosporales</taxon>
        <taxon>Micromonosporaceae</taxon>
        <taxon>Paractinoplanes</taxon>
    </lineage>
</organism>
<evidence type="ECO:0000256" key="1">
    <source>
        <dbReference type="SAM" id="MobiDB-lite"/>
    </source>
</evidence>
<evidence type="ECO:0000313" key="2">
    <source>
        <dbReference type="EMBL" id="GID80951.1"/>
    </source>
</evidence>
<dbReference type="EMBL" id="BOMI01000212">
    <property type="protein sequence ID" value="GID80951.1"/>
    <property type="molecule type" value="Genomic_DNA"/>
</dbReference>
<reference evidence="2 3" key="1">
    <citation type="submission" date="2021-01" db="EMBL/GenBank/DDBJ databases">
        <title>Whole genome shotgun sequence of Actinoplanes deccanensis NBRC 13994.</title>
        <authorList>
            <person name="Komaki H."/>
            <person name="Tamura T."/>
        </authorList>
    </citation>
    <scope>NUCLEOTIDE SEQUENCE [LARGE SCALE GENOMIC DNA]</scope>
    <source>
        <strain evidence="2 3">NBRC 13994</strain>
    </source>
</reference>